<evidence type="ECO:0000313" key="3">
    <source>
        <dbReference type="Proteomes" id="UP001174694"/>
    </source>
</evidence>
<name>A0AA38R8K7_9PEZI</name>
<feature type="region of interest" description="Disordered" evidence="1">
    <location>
        <begin position="1"/>
        <end position="34"/>
    </location>
</feature>
<dbReference type="PANTHER" id="PTHR12069:SF0">
    <property type="entry name" value="DNA-DIRECTED RNA POLYMERASE III SUBUNIT RPC5"/>
    <property type="match status" value="1"/>
</dbReference>
<dbReference type="GO" id="GO:0042797">
    <property type="term" value="P:tRNA transcription by RNA polymerase III"/>
    <property type="evidence" value="ECO:0007669"/>
    <property type="project" value="TreeGrafter"/>
</dbReference>
<protein>
    <submittedName>
        <fullName evidence="2">DNA-directed RNA polymerase III subunit rpc5</fullName>
    </submittedName>
</protein>
<feature type="compositionally biased region" description="Low complexity" evidence="1">
    <location>
        <begin position="412"/>
        <end position="432"/>
    </location>
</feature>
<feature type="region of interest" description="Disordered" evidence="1">
    <location>
        <begin position="229"/>
        <end position="251"/>
    </location>
</feature>
<dbReference type="EMBL" id="JANBVO010000031">
    <property type="protein sequence ID" value="KAJ9138233.1"/>
    <property type="molecule type" value="Genomic_DNA"/>
</dbReference>
<feature type="region of interest" description="Disordered" evidence="1">
    <location>
        <begin position="362"/>
        <end position="438"/>
    </location>
</feature>
<organism evidence="2 3">
    <name type="scientific">Pleurostoma richardsiae</name>
    <dbReference type="NCBI Taxonomy" id="41990"/>
    <lineage>
        <taxon>Eukaryota</taxon>
        <taxon>Fungi</taxon>
        <taxon>Dikarya</taxon>
        <taxon>Ascomycota</taxon>
        <taxon>Pezizomycotina</taxon>
        <taxon>Sordariomycetes</taxon>
        <taxon>Sordariomycetidae</taxon>
        <taxon>Calosphaeriales</taxon>
        <taxon>Pleurostomataceae</taxon>
        <taxon>Pleurostoma</taxon>
    </lineage>
</organism>
<feature type="compositionally biased region" description="Gly residues" evidence="1">
    <location>
        <begin position="137"/>
        <end position="149"/>
    </location>
</feature>
<sequence>MDVDVDPALASMTPPATITTAAGPSTAPAADNDGDDPVVATYNVFIKPPLSANRRLLVLQHPNKHDARRPARPPTEVRLKPRTGMVEVDMPLDHSAHYDRGKGVAWGSQLQKSTAAKSGGSHGLAGGFGVHAPAVRSGGGARRGGAGGAHGEDGDGGDAPGLDWVEALRTDQVLRTQTLGGLWPEENDCRYMVGVFQGENLHLTPVASLVHLRPQLHHIDAAAEQERLTRPRDTGAGGGGSAAAAAAGGKEGSSARAIHMTIKAAGDGSEAVVMETMADRLRAVQTEPWQRMAYVDDEKDDAWAVYHETLFLEPEVGAGDAPAAGEGEDEAAPGGDPELADKVNQLEARWGEDDLLRAVSGVEREEAPESAAAPAAAPVKVEAGAPEKTAAKGKGKEKAEPKKPVRTKASSAAPKKPTTRGKAAAAKAAASANVMEID</sequence>
<dbReference type="PANTHER" id="PTHR12069">
    <property type="entry name" value="DNA-DIRECTED RNA POLYMERASES III 80 KDA POLYPEPTIDE RNA POLYMERASE III SUBUNIT 5"/>
    <property type="match status" value="1"/>
</dbReference>
<evidence type="ECO:0000256" key="1">
    <source>
        <dbReference type="SAM" id="MobiDB-lite"/>
    </source>
</evidence>
<dbReference type="GO" id="GO:0005666">
    <property type="term" value="C:RNA polymerase III complex"/>
    <property type="evidence" value="ECO:0007669"/>
    <property type="project" value="TreeGrafter"/>
</dbReference>
<feature type="compositionally biased region" description="Basic and acidic residues" evidence="1">
    <location>
        <begin position="394"/>
        <end position="403"/>
    </location>
</feature>
<feature type="region of interest" description="Disordered" evidence="1">
    <location>
        <begin position="127"/>
        <end position="162"/>
    </location>
</feature>
<dbReference type="Proteomes" id="UP001174694">
    <property type="component" value="Unassembled WGS sequence"/>
</dbReference>
<keyword evidence="2" id="KW-0240">DNA-directed RNA polymerase</keyword>
<proteinExistence type="predicted"/>
<keyword evidence="3" id="KW-1185">Reference proteome</keyword>
<feature type="compositionally biased region" description="Low complexity" evidence="1">
    <location>
        <begin position="10"/>
        <end position="30"/>
    </location>
</feature>
<feature type="region of interest" description="Disordered" evidence="1">
    <location>
        <begin position="317"/>
        <end position="339"/>
    </location>
</feature>
<reference evidence="2" key="1">
    <citation type="submission" date="2022-07" db="EMBL/GenBank/DDBJ databases">
        <title>Fungi with potential for degradation of polypropylene.</title>
        <authorList>
            <person name="Gostincar C."/>
        </authorList>
    </citation>
    <scope>NUCLEOTIDE SEQUENCE</scope>
    <source>
        <strain evidence="2">EXF-13308</strain>
    </source>
</reference>
<dbReference type="InterPro" id="IPR006886">
    <property type="entry name" value="RNA_pol_III_Rpc5"/>
</dbReference>
<feature type="compositionally biased region" description="Low complexity" evidence="1">
    <location>
        <begin position="242"/>
        <end position="251"/>
    </location>
</feature>
<comment type="caution">
    <text evidence="2">The sequence shown here is derived from an EMBL/GenBank/DDBJ whole genome shotgun (WGS) entry which is preliminary data.</text>
</comment>
<accession>A0AA38R8K7</accession>
<feature type="compositionally biased region" description="Low complexity" evidence="1">
    <location>
        <begin position="369"/>
        <end position="388"/>
    </location>
</feature>
<keyword evidence="2" id="KW-0804">Transcription</keyword>
<evidence type="ECO:0000313" key="2">
    <source>
        <dbReference type="EMBL" id="KAJ9138233.1"/>
    </source>
</evidence>
<dbReference type="Pfam" id="PF04801">
    <property type="entry name" value="RPC5"/>
    <property type="match status" value="2"/>
</dbReference>
<gene>
    <name evidence="2" type="ORF">NKR23_g8729</name>
</gene>
<dbReference type="AlphaFoldDB" id="A0AA38R8K7"/>